<evidence type="ECO:0000259" key="1">
    <source>
        <dbReference type="Pfam" id="PF13116"/>
    </source>
</evidence>
<feature type="domain" description="YhdP central" evidence="1">
    <location>
        <begin position="193"/>
        <end position="985"/>
    </location>
</feature>
<dbReference type="AlphaFoldDB" id="E0USJ6"/>
<accession>E0USJ6</accession>
<dbReference type="HOGENOM" id="CLU_007814_0_0_7"/>
<evidence type="ECO:0000313" key="2">
    <source>
        <dbReference type="EMBL" id="ADN09159.1"/>
    </source>
</evidence>
<sequence length="1016" mass="116337">MFIVLQNGLYLDNVSISNIHAKNIYIKWDNKLNVSVQELKIDTTNSKIQHHTTFKEISKSLKVISQTTNWFHSIVIANLHVNNASGSFKYTSDNQGFLVIKSPTLNLESKIYFKSHLLKVSIDNFTDKKRALQAKGIVIFDTNAKKIYTEVNLDIHNDTNLTFYSVADSQRLVYNVHSNKSISDISYLIKMAHLPKEVIYWAYTAIKMQHLDIEKFNGFMDYTDLENAYKNIYIKAVGKKLTYAYNPKLDAVHTQQTNLEFKNGVLYIRPQKPSSYGMNLDKSWLKIDFSKKEELLTLHLLFDGMLNKDMLHVLSTYDIKLPFLQRKGKVDTNLIITVNLRTINVDAKGDFYTKKANFDYLGLNIDIYDTHIHLDNYDVAIDKMNAQYKDIAQADVHVTFNAKKSTGIINLDFHKIQTHDLSLITDKIPLHIAYNIDPKQDTIDIQKSQWKYKNKQVTLDKLLVDFDLNTLRAKIPVTFFKVDKMANGYANGMIHLKTAQMNLDVDLLKLKYGGVELSQTVTPLKVTYNKFLSVSSNADIYFSVNGSEYKAKDFYISFEKESVYLKHTLLKISQYISTKIYANYDFNSKKAHISLSDFILKNPDTGEVLYENNKILLGGHIDGENITINSKELDATFVSSSEQWRLTLGSLATIAKKSHFLEKYKLNEGEISFYKKSDALYTQFNANIRYPYCLLVNKDKKITRYSISGEITKEHKIYLTVSKNINVKINKEIKIKMHDTGLNIDAIIDFTKQIVQSSSGKSKLKLSIDAINSYLYLGNRRYVISDAMHLQYYNNILTTQLMHEKGNTGFKLENNTFHLYGKNFNDKFMEKLFVLSKFSGGSLDFSIDGTLDDYKGVFYMYDTTMIDYKLLNNVLAFINTVPSLVTFSLPGYNKKGLHVKNAYVKFHAKKGVFDISDIYLESKEMTILGKGTADIEKNSIDLTLNLKTDLGSNLSKVPLVGYIIFDGKNISTTLKVTGKLDDPTVKTMLAKDIVVAPLNIIKRTLTLPYELIKKLY</sequence>
<dbReference type="Pfam" id="PF13116">
    <property type="entry name" value="YhdP"/>
    <property type="match status" value="1"/>
</dbReference>
<dbReference type="InterPro" id="IPR025263">
    <property type="entry name" value="YhdP_central"/>
</dbReference>
<dbReference type="KEGG" id="sua:Saut_1111"/>
<name>E0USJ6_SULAO</name>
<organism evidence="2 3">
    <name type="scientific">Sulfurimonas autotrophica (strain ATCC BAA-671 / DSM 16294 / JCM 11897 / OK10)</name>
    <dbReference type="NCBI Taxonomy" id="563040"/>
    <lineage>
        <taxon>Bacteria</taxon>
        <taxon>Pseudomonadati</taxon>
        <taxon>Campylobacterota</taxon>
        <taxon>Epsilonproteobacteria</taxon>
        <taxon>Campylobacterales</taxon>
        <taxon>Sulfurimonadaceae</taxon>
        <taxon>Sulfurimonas</taxon>
    </lineage>
</organism>
<proteinExistence type="predicted"/>
<gene>
    <name evidence="2" type="ordered locus">Saut_1111</name>
</gene>
<reference evidence="3" key="1">
    <citation type="journal article" date="2010" name="Stand. Genomic Sci.">
        <title>Complete genome sequence of Sulfurimonas autotrophica type strain (OK10).</title>
        <authorList>
            <person name="Sikorski J."/>
            <person name="Munk C."/>
            <person name="Lapidus A."/>
            <person name="Djao O."/>
            <person name="Lucas S."/>
            <person name="Glavina Del Rio T."/>
            <person name="Nolan M."/>
            <person name="Tice H."/>
            <person name="Han C."/>
            <person name="Cheng J."/>
            <person name="Tapia R."/>
            <person name="Goodwin L."/>
            <person name="Pitluck S."/>
            <person name="Liolios K."/>
            <person name="Ivanova N."/>
            <person name="Mavromatis K."/>
            <person name="Mikhailova N."/>
            <person name="Pati A."/>
            <person name="Sims D."/>
            <person name="Meincke L."/>
            <person name="Brettin T."/>
            <person name="Detter J."/>
            <person name="Chen A."/>
            <person name="Palaniappan K."/>
            <person name="Land M."/>
            <person name="Hauser L."/>
            <person name="Chang Y."/>
            <person name="Jeffries C."/>
            <person name="Rohde M."/>
            <person name="Lang E."/>
            <person name="Spring S."/>
            <person name="Goker M."/>
            <person name="Woyke T."/>
            <person name="Bristow J."/>
            <person name="Eisen J."/>
            <person name="Markowitz V."/>
            <person name="Hugenholtz P."/>
            <person name="Kyrpides N."/>
            <person name="Klenk H."/>
        </authorList>
    </citation>
    <scope>NUCLEOTIDE SEQUENCE [LARGE SCALE GENOMIC DNA]</scope>
    <source>
        <strain evidence="3">ATCC BAA-671 / DSM 16294 / JCM 11897 / OK10</strain>
    </source>
</reference>
<dbReference type="Proteomes" id="UP000007803">
    <property type="component" value="Chromosome"/>
</dbReference>
<dbReference type="EMBL" id="CP002205">
    <property type="protein sequence ID" value="ADN09159.1"/>
    <property type="molecule type" value="Genomic_DNA"/>
</dbReference>
<evidence type="ECO:0000313" key="3">
    <source>
        <dbReference type="Proteomes" id="UP000007803"/>
    </source>
</evidence>
<dbReference type="eggNOG" id="COG3164">
    <property type="taxonomic scope" value="Bacteria"/>
</dbReference>
<keyword evidence="3" id="KW-1185">Reference proteome</keyword>
<protein>
    <recommendedName>
        <fullName evidence="1">YhdP central domain-containing protein</fullName>
    </recommendedName>
</protein>
<dbReference type="STRING" id="563040.Saut_1111"/>